<dbReference type="InterPro" id="IPR050259">
    <property type="entry name" value="SDR"/>
</dbReference>
<dbReference type="Pfam" id="PF00106">
    <property type="entry name" value="adh_short"/>
    <property type="match status" value="1"/>
</dbReference>
<dbReference type="PANTHER" id="PTHR42879">
    <property type="entry name" value="3-OXOACYL-(ACYL-CARRIER-PROTEIN) REDUCTASE"/>
    <property type="match status" value="1"/>
</dbReference>
<gene>
    <name evidence="3" type="ORF">HDE69_004776</name>
</gene>
<evidence type="ECO:0000256" key="1">
    <source>
        <dbReference type="ARBA" id="ARBA00006484"/>
    </source>
</evidence>
<dbReference type="EMBL" id="JACHCF010000014">
    <property type="protein sequence ID" value="MBB5623689.1"/>
    <property type="molecule type" value="Genomic_DNA"/>
</dbReference>
<dbReference type="InterPro" id="IPR036291">
    <property type="entry name" value="NAD(P)-bd_dom_sf"/>
</dbReference>
<dbReference type="Proteomes" id="UP000537718">
    <property type="component" value="Unassembled WGS sequence"/>
</dbReference>
<dbReference type="AlphaFoldDB" id="A0A7W8YXK4"/>
<evidence type="ECO:0000313" key="4">
    <source>
        <dbReference type="Proteomes" id="UP000537718"/>
    </source>
</evidence>
<evidence type="ECO:0000313" key="3">
    <source>
        <dbReference type="EMBL" id="MBB5623689.1"/>
    </source>
</evidence>
<comment type="caution">
    <text evidence="3">The sequence shown here is derived from an EMBL/GenBank/DDBJ whole genome shotgun (WGS) entry which is preliminary data.</text>
</comment>
<dbReference type="PROSITE" id="PS00061">
    <property type="entry name" value="ADH_SHORT"/>
    <property type="match status" value="1"/>
</dbReference>
<protein>
    <submittedName>
        <fullName evidence="3">NAD(P)-dependent dehydrogenase (Short-subunit alcohol dehydrogenase family)</fullName>
    </submittedName>
</protein>
<dbReference type="InterPro" id="IPR020904">
    <property type="entry name" value="Sc_DH/Rdtase_CS"/>
</dbReference>
<accession>A0A7W8YXK4</accession>
<dbReference type="SUPFAM" id="SSF51735">
    <property type="entry name" value="NAD(P)-binding Rossmann-fold domains"/>
    <property type="match status" value="1"/>
</dbReference>
<evidence type="ECO:0000256" key="2">
    <source>
        <dbReference type="RuleBase" id="RU000363"/>
    </source>
</evidence>
<comment type="similarity">
    <text evidence="1 2">Belongs to the short-chain dehydrogenases/reductases (SDR) family.</text>
</comment>
<dbReference type="PRINTS" id="PR00081">
    <property type="entry name" value="GDHRDH"/>
</dbReference>
<name>A0A7W8YXK4_9SPHI</name>
<organism evidence="3 4">
    <name type="scientific">Pedobacter cryoconitis</name>
    <dbReference type="NCBI Taxonomy" id="188932"/>
    <lineage>
        <taxon>Bacteria</taxon>
        <taxon>Pseudomonadati</taxon>
        <taxon>Bacteroidota</taxon>
        <taxon>Sphingobacteriia</taxon>
        <taxon>Sphingobacteriales</taxon>
        <taxon>Sphingobacteriaceae</taxon>
        <taxon>Pedobacter</taxon>
    </lineage>
</organism>
<dbReference type="PRINTS" id="PR00080">
    <property type="entry name" value="SDRFAMILY"/>
</dbReference>
<dbReference type="RefSeq" id="WP_183869770.1">
    <property type="nucleotide sequence ID" value="NZ_JACHCF010000014.1"/>
</dbReference>
<sequence length="263" mass="28289">MDLHLDSKTAFISGSTQGIGFAIAKQLVKEGARVILNGRTQQKIDLAIESLKQLYPDSQISGIAADFSKSEEVEALINSLPSIDILINNVGIFELKSFDAITDADWMRIFEVNVMSGVRLSRTLLPKMLNKNWGRVIFISSESGINIPDNMIHYGMTKTALVAISNGLAKLTKGTQVTVNTILGGPTYSDGVAEVIQQIAHAQNQDPEQLKAYIGSSTNPTSLLQRFIDPQELANLAVYLSSPLSIATNGASLRADGGVLTGI</sequence>
<proteinExistence type="inferred from homology"/>
<reference evidence="3 4" key="1">
    <citation type="submission" date="2020-08" db="EMBL/GenBank/DDBJ databases">
        <title>Genomic Encyclopedia of Type Strains, Phase IV (KMG-V): Genome sequencing to study the core and pangenomes of soil and plant-associated prokaryotes.</title>
        <authorList>
            <person name="Whitman W."/>
        </authorList>
    </citation>
    <scope>NUCLEOTIDE SEQUENCE [LARGE SCALE GENOMIC DNA]</scope>
    <source>
        <strain evidence="3 4">MP7CTX6</strain>
    </source>
</reference>
<dbReference type="CDD" id="cd05233">
    <property type="entry name" value="SDR_c"/>
    <property type="match status" value="1"/>
</dbReference>
<dbReference type="InterPro" id="IPR002347">
    <property type="entry name" value="SDR_fam"/>
</dbReference>
<dbReference type="GO" id="GO:0032787">
    <property type="term" value="P:monocarboxylic acid metabolic process"/>
    <property type="evidence" value="ECO:0007669"/>
    <property type="project" value="UniProtKB-ARBA"/>
</dbReference>
<dbReference type="Gene3D" id="3.40.50.720">
    <property type="entry name" value="NAD(P)-binding Rossmann-like Domain"/>
    <property type="match status" value="1"/>
</dbReference>